<feature type="chain" id="PRO_5043106915" description="Carboxypeptidase" evidence="14">
    <location>
        <begin position="24"/>
        <end position="621"/>
    </location>
</feature>
<comment type="similarity">
    <text evidence="3 14">Belongs to the peptidase S10 family.</text>
</comment>
<dbReference type="EMBL" id="JBANMG010000004">
    <property type="protein sequence ID" value="KAK6953818.1"/>
    <property type="molecule type" value="Genomic_DNA"/>
</dbReference>
<dbReference type="InterPro" id="IPR029058">
    <property type="entry name" value="AB_hydrolase_fold"/>
</dbReference>
<keyword evidence="8 14" id="KW-0732">Signal</keyword>
<evidence type="ECO:0000256" key="1">
    <source>
        <dbReference type="ARBA" id="ARBA00001003"/>
    </source>
</evidence>
<dbReference type="Gene3D" id="3.40.50.1820">
    <property type="entry name" value="alpha/beta hydrolase"/>
    <property type="match status" value="1"/>
</dbReference>
<keyword evidence="12" id="KW-0449">Lipoprotein</keyword>
<gene>
    <name evidence="15" type="ORF">Daesc_003780</name>
</gene>
<evidence type="ECO:0000256" key="10">
    <source>
        <dbReference type="ARBA" id="ARBA00023026"/>
    </source>
</evidence>
<feature type="signal peptide" evidence="14">
    <location>
        <begin position="1"/>
        <end position="23"/>
    </location>
</feature>
<evidence type="ECO:0000256" key="3">
    <source>
        <dbReference type="ARBA" id="ARBA00009431"/>
    </source>
</evidence>
<sequence length="621" mass="69044">MYSWTIILLYIGLFAVEQYSATAFPGFDNVIVSSTEVPVGVCGDATSYAGYVKFPPNSMREISHDYPINTFFWYFKSQKDPLNSPLVIWMNGGPGASSMFGLFTENGPCHINRDLSPEPNPWSWNKNYNLLYVDQPVQTGFSYDVLTDGLLDLETNNIVPMDRDYQGSNTLIPGVFGSQNTQSTANTTEIAAIHFWNFLQAWTGNFSEYNTRDNSISIWTESYGGRYGPSFSTFIQEQNSRIRDGSLTDAETLNLTTLGIINGCVDLLIQETSAPEFAHDANSYNIAGITDDEYSHAVDAYWKEGGCQDQIENCLSRAKALDPDMYGNVAEVNKACEDASDFCQNEVEGPYLYCKKWAFYDIAHCYLDAFPGNEYLYYLADEDIRKKLGVPVNYTDISNTVGKAFNLTGDYARRDPNGYLEDIAKLLDLGIQVAMIYGDRDFACNWIGGERVSLNVRYKENDKFKEAGYADVTIDGSTPVGQVRQHNLFSFTRVYQSGHMVPAYKPEVAYTILDRAMQHRDVATGYFTITEDYSTNGPPNSTTTLKAPPVPSGTCYLRGMASTCAENQIEAIKDGSASISNGVILLPTPSPDPCPDLPDNLSTLRMGVEGQKMNPLGHEEL</sequence>
<keyword evidence="5" id="KW-0472">Membrane</keyword>
<dbReference type="PROSITE" id="PS00560">
    <property type="entry name" value="CARBOXYPEPT_SER_HIS"/>
    <property type="match status" value="1"/>
</dbReference>
<proteinExistence type="inferred from homology"/>
<organism evidence="15 16">
    <name type="scientific">Daldinia eschscholtzii</name>
    <dbReference type="NCBI Taxonomy" id="292717"/>
    <lineage>
        <taxon>Eukaryota</taxon>
        <taxon>Fungi</taxon>
        <taxon>Dikarya</taxon>
        <taxon>Ascomycota</taxon>
        <taxon>Pezizomycotina</taxon>
        <taxon>Sordariomycetes</taxon>
        <taxon>Xylariomycetidae</taxon>
        <taxon>Xylariales</taxon>
        <taxon>Hypoxylaceae</taxon>
        <taxon>Daldinia</taxon>
    </lineage>
</organism>
<keyword evidence="9 14" id="KW-0378">Hydrolase</keyword>
<evidence type="ECO:0000256" key="11">
    <source>
        <dbReference type="ARBA" id="ARBA00023180"/>
    </source>
</evidence>
<keyword evidence="7 14" id="KW-0645">Protease</keyword>
<dbReference type="EC" id="3.4.16.-" evidence="14"/>
<dbReference type="GO" id="GO:0098552">
    <property type="term" value="C:side of membrane"/>
    <property type="evidence" value="ECO:0007669"/>
    <property type="project" value="UniProtKB-KW"/>
</dbReference>
<dbReference type="PANTHER" id="PTHR11802:SF189">
    <property type="entry name" value="CARBOXYPEPTIDASE"/>
    <property type="match status" value="1"/>
</dbReference>
<comment type="caution">
    <text evidence="15">The sequence shown here is derived from an EMBL/GenBank/DDBJ whole genome shotgun (WGS) entry which is preliminary data.</text>
</comment>
<evidence type="ECO:0000256" key="12">
    <source>
        <dbReference type="ARBA" id="ARBA00023288"/>
    </source>
</evidence>
<evidence type="ECO:0000256" key="8">
    <source>
        <dbReference type="ARBA" id="ARBA00022729"/>
    </source>
</evidence>
<evidence type="ECO:0000256" key="14">
    <source>
        <dbReference type="RuleBase" id="RU361156"/>
    </source>
</evidence>
<comment type="catalytic activity">
    <reaction evidence="1">
        <text>Preferential release of a C-terminal arginine or lysine residue.</text>
        <dbReference type="EC" id="3.4.16.6"/>
    </reaction>
</comment>
<evidence type="ECO:0000256" key="7">
    <source>
        <dbReference type="ARBA" id="ARBA00022670"/>
    </source>
</evidence>
<keyword evidence="10" id="KW-0843">Virulence</keyword>
<dbReference type="SUPFAM" id="SSF53474">
    <property type="entry name" value="alpha/beta-Hydrolases"/>
    <property type="match status" value="1"/>
</dbReference>
<name>A0AAX6MMF1_9PEZI</name>
<keyword evidence="4" id="KW-1003">Cell membrane</keyword>
<comment type="function">
    <text evidence="13">Extracellular serine carboxypeptidase that contributes to pathogenicity.</text>
</comment>
<dbReference type="GO" id="GO:0000324">
    <property type="term" value="C:fungal-type vacuole"/>
    <property type="evidence" value="ECO:0007669"/>
    <property type="project" value="TreeGrafter"/>
</dbReference>
<dbReference type="PANTHER" id="PTHR11802">
    <property type="entry name" value="SERINE PROTEASE FAMILY S10 SERINE CARBOXYPEPTIDASE"/>
    <property type="match status" value="1"/>
</dbReference>
<keyword evidence="11" id="KW-0325">Glycoprotein</keyword>
<dbReference type="PROSITE" id="PS00131">
    <property type="entry name" value="CARBOXYPEPT_SER_SER"/>
    <property type="match status" value="1"/>
</dbReference>
<evidence type="ECO:0000256" key="5">
    <source>
        <dbReference type="ARBA" id="ARBA00022622"/>
    </source>
</evidence>
<keyword evidence="5" id="KW-0336">GPI-anchor</keyword>
<keyword evidence="16" id="KW-1185">Reference proteome</keyword>
<accession>A0AAX6MMF1</accession>
<evidence type="ECO:0000313" key="15">
    <source>
        <dbReference type="EMBL" id="KAK6953818.1"/>
    </source>
</evidence>
<dbReference type="PRINTS" id="PR00724">
    <property type="entry name" value="CRBOXYPTASEC"/>
</dbReference>
<dbReference type="InterPro" id="IPR033124">
    <property type="entry name" value="Ser_caboxypep_his_AS"/>
</dbReference>
<dbReference type="Proteomes" id="UP001369815">
    <property type="component" value="Unassembled WGS sequence"/>
</dbReference>
<dbReference type="AlphaFoldDB" id="A0AAX6MMF1"/>
<dbReference type="GO" id="GO:0004185">
    <property type="term" value="F:serine-type carboxypeptidase activity"/>
    <property type="evidence" value="ECO:0007669"/>
    <property type="project" value="UniProtKB-UniRule"/>
</dbReference>
<comment type="subcellular location">
    <subcellularLocation>
        <location evidence="2">Cell membrane</location>
        <topology evidence="2">Lipid-anchor</topology>
        <topology evidence="2">GPI-anchor</topology>
    </subcellularLocation>
</comment>
<dbReference type="InterPro" id="IPR001563">
    <property type="entry name" value="Peptidase_S10"/>
</dbReference>
<protein>
    <recommendedName>
        <fullName evidence="14">Carboxypeptidase</fullName>
        <ecNumber evidence="14">3.4.16.-</ecNumber>
    </recommendedName>
</protein>
<keyword evidence="6 14" id="KW-0121">Carboxypeptidase</keyword>
<evidence type="ECO:0000256" key="6">
    <source>
        <dbReference type="ARBA" id="ARBA00022645"/>
    </source>
</evidence>
<dbReference type="GO" id="GO:0005886">
    <property type="term" value="C:plasma membrane"/>
    <property type="evidence" value="ECO:0007669"/>
    <property type="project" value="UniProtKB-SubCell"/>
</dbReference>
<evidence type="ECO:0000313" key="16">
    <source>
        <dbReference type="Proteomes" id="UP001369815"/>
    </source>
</evidence>
<evidence type="ECO:0000256" key="13">
    <source>
        <dbReference type="ARBA" id="ARBA00037356"/>
    </source>
</evidence>
<evidence type="ECO:0000256" key="9">
    <source>
        <dbReference type="ARBA" id="ARBA00022801"/>
    </source>
</evidence>
<reference evidence="15 16" key="1">
    <citation type="journal article" date="2024" name="Front Chem Biol">
        <title>Unveiling the potential of Daldinia eschscholtzii MFLUCC 19-0629 through bioactivity and bioinformatics studies for enhanced sustainable agriculture production.</title>
        <authorList>
            <person name="Brooks S."/>
            <person name="Weaver J.A."/>
            <person name="Klomchit A."/>
            <person name="Alharthi S.A."/>
            <person name="Onlamun T."/>
            <person name="Nurani R."/>
            <person name="Vong T.K."/>
            <person name="Alberti F."/>
            <person name="Greco C."/>
        </authorList>
    </citation>
    <scope>NUCLEOTIDE SEQUENCE [LARGE SCALE GENOMIC DNA]</scope>
    <source>
        <strain evidence="15">MFLUCC 19-0629</strain>
    </source>
</reference>
<dbReference type="GO" id="GO:0006508">
    <property type="term" value="P:proteolysis"/>
    <property type="evidence" value="ECO:0007669"/>
    <property type="project" value="UniProtKB-KW"/>
</dbReference>
<evidence type="ECO:0000256" key="2">
    <source>
        <dbReference type="ARBA" id="ARBA00004609"/>
    </source>
</evidence>
<evidence type="ECO:0000256" key="4">
    <source>
        <dbReference type="ARBA" id="ARBA00022475"/>
    </source>
</evidence>
<dbReference type="Pfam" id="PF00450">
    <property type="entry name" value="Peptidase_S10"/>
    <property type="match status" value="1"/>
</dbReference>
<dbReference type="InterPro" id="IPR018202">
    <property type="entry name" value="Ser_caboxypep_ser_AS"/>
</dbReference>